<proteinExistence type="predicted"/>
<organism evidence="2 3">
    <name type="scientific">Caerostris darwini</name>
    <dbReference type="NCBI Taxonomy" id="1538125"/>
    <lineage>
        <taxon>Eukaryota</taxon>
        <taxon>Metazoa</taxon>
        <taxon>Ecdysozoa</taxon>
        <taxon>Arthropoda</taxon>
        <taxon>Chelicerata</taxon>
        <taxon>Arachnida</taxon>
        <taxon>Araneae</taxon>
        <taxon>Araneomorphae</taxon>
        <taxon>Entelegynae</taxon>
        <taxon>Araneoidea</taxon>
        <taxon>Araneidae</taxon>
        <taxon>Caerostris</taxon>
    </lineage>
</organism>
<keyword evidence="3" id="KW-1185">Reference proteome</keyword>
<evidence type="ECO:0000313" key="3">
    <source>
        <dbReference type="Proteomes" id="UP001054837"/>
    </source>
</evidence>
<dbReference type="GO" id="GO:1902936">
    <property type="term" value="F:phosphatidylinositol bisphosphate binding"/>
    <property type="evidence" value="ECO:0007669"/>
    <property type="project" value="TreeGrafter"/>
</dbReference>
<dbReference type="InterPro" id="IPR001251">
    <property type="entry name" value="CRAL-TRIO_dom"/>
</dbReference>
<dbReference type="InterPro" id="IPR036273">
    <property type="entry name" value="CRAL/TRIO_N_dom_sf"/>
</dbReference>
<gene>
    <name evidence="2" type="primary">Ttpal</name>
    <name evidence="2" type="ORF">CDAR_12551</name>
</gene>
<protein>
    <submittedName>
        <fullName evidence="2">Alpha-tocopherol transfer protein-like</fullName>
    </submittedName>
</protein>
<evidence type="ECO:0000259" key="1">
    <source>
        <dbReference type="PROSITE" id="PS50191"/>
    </source>
</evidence>
<dbReference type="SUPFAM" id="SSF46938">
    <property type="entry name" value="CRAL/TRIO N-terminal domain"/>
    <property type="match status" value="1"/>
</dbReference>
<feature type="domain" description="CRAL-TRIO" evidence="1">
    <location>
        <begin position="140"/>
        <end position="261"/>
    </location>
</feature>
<reference evidence="2 3" key="1">
    <citation type="submission" date="2021-06" db="EMBL/GenBank/DDBJ databases">
        <title>Caerostris darwini draft genome.</title>
        <authorList>
            <person name="Kono N."/>
            <person name="Arakawa K."/>
        </authorList>
    </citation>
    <scope>NUCLEOTIDE SEQUENCE [LARGE SCALE GENOMIC DNA]</scope>
</reference>
<dbReference type="PANTHER" id="PTHR10174">
    <property type="entry name" value="ALPHA-TOCOPHEROL TRANSFER PROTEIN-RELATED"/>
    <property type="match status" value="1"/>
</dbReference>
<dbReference type="Gene3D" id="1.10.8.20">
    <property type="entry name" value="N-terminal domain of phosphatidylinositol transfer protein sec14p"/>
    <property type="match status" value="1"/>
</dbReference>
<dbReference type="Proteomes" id="UP001054837">
    <property type="component" value="Unassembled WGS sequence"/>
</dbReference>
<dbReference type="Pfam" id="PF00650">
    <property type="entry name" value="CRAL_TRIO"/>
    <property type="match status" value="1"/>
</dbReference>
<dbReference type="PANTHER" id="PTHR10174:SF130">
    <property type="entry name" value="ALPHA-TOCOPHEROL TRANSFER PROTEIN-LIKE"/>
    <property type="match status" value="1"/>
</dbReference>
<dbReference type="AlphaFoldDB" id="A0AAV4QZH2"/>
<dbReference type="GO" id="GO:0016020">
    <property type="term" value="C:membrane"/>
    <property type="evidence" value="ECO:0007669"/>
    <property type="project" value="TreeGrafter"/>
</dbReference>
<dbReference type="SMART" id="SM00516">
    <property type="entry name" value="SEC14"/>
    <property type="match status" value="1"/>
</dbReference>
<accession>A0AAV4QZH2</accession>
<evidence type="ECO:0000313" key="2">
    <source>
        <dbReference type="EMBL" id="GIY14689.1"/>
    </source>
</evidence>
<dbReference type="InterPro" id="IPR036865">
    <property type="entry name" value="CRAL-TRIO_dom_sf"/>
</dbReference>
<dbReference type="Gene3D" id="3.40.525.10">
    <property type="entry name" value="CRAL-TRIO lipid binding domain"/>
    <property type="match status" value="1"/>
</dbReference>
<dbReference type="Gene3D" id="1.20.5.1200">
    <property type="entry name" value="Alpha-tocopherol transfer"/>
    <property type="match status" value="1"/>
</dbReference>
<dbReference type="CDD" id="cd00170">
    <property type="entry name" value="SEC14"/>
    <property type="match status" value="1"/>
</dbReference>
<dbReference type="EMBL" id="BPLQ01005401">
    <property type="protein sequence ID" value="GIY14689.1"/>
    <property type="molecule type" value="Genomic_DNA"/>
</dbReference>
<dbReference type="PROSITE" id="PS50191">
    <property type="entry name" value="CRAL_TRIO"/>
    <property type="match status" value="1"/>
</dbReference>
<dbReference type="SUPFAM" id="SSF52087">
    <property type="entry name" value="CRAL/TRIO domain"/>
    <property type="match status" value="1"/>
</dbReference>
<name>A0AAV4QZH2_9ARAC</name>
<sequence>MDCRGNKFLPFDAEELDESSMWEIRKQIGESEESRTRCLQILRKDLQSLNDIHPCLDENFLLQVLRIAKFDPTKALQKMLKFYQHQDKLAEVFSRFSMSLQKAGSLKHIWVSPYRLENNSLLVIALGGKVDYSVYSFEERLYLDVITIYYSLKNPLNVMCGIHFILDFSGFNRRAFFEHTPRRMKLFAESLVDFPLRIKGYHIINHPSAFSVIIKMTYPFFPKKIRDRLFLHPNDNWKSLHSHVPPDILPEQYGGKLKQSSMINVFEKITELDEHYRQQMQFGSLRNRRLRQSMRAISR</sequence>
<comment type="caution">
    <text evidence="2">The sequence shown here is derived from an EMBL/GenBank/DDBJ whole genome shotgun (WGS) entry which is preliminary data.</text>
</comment>